<dbReference type="AlphaFoldDB" id="A0A0C2FHJ4"/>
<feature type="chain" id="PRO_5002148479" description="Extracellular membrane protein CFEM domain-containing protein" evidence="3">
    <location>
        <begin position="36"/>
        <end position="364"/>
    </location>
</feature>
<protein>
    <recommendedName>
        <fullName evidence="6">Extracellular membrane protein CFEM domain-containing protein</fullName>
    </recommendedName>
</protein>
<sequence length="364" mass="37335">MDSRQQSRRRRPTPTPFLALFVTLLVLVQTTAVRAAFTNNFDAYPVGTRSCLDSASTASGCNGDTVTSMNDCLCSNTGNFVIGAAECIGKSDLADLETVYTTMASACSFSNTPLSVSQKDFLAAGNGTYSSSTTAMPSTTSDSTASATPTLTTITTTSNGQTQTITTTAGTPTKTGDGGGNNNNGSNSGGGMSSTTRTGIIAGATVAGVAIVAVLAFFLVRMWRKRQATEENRPMLGGDGAFSDMGGGRGGGGGGGGGGSQTSGTELSHLSAGGANTYDWKAGAVGGDPSESKWPHDPYNTSPSPNLLYQQQSGGVYELPVQEGAHHPVEMPATPMVMAAMPATQGYHHPQGLQPTEYGQAQYR</sequence>
<evidence type="ECO:0000256" key="1">
    <source>
        <dbReference type="SAM" id="MobiDB-lite"/>
    </source>
</evidence>
<evidence type="ECO:0008006" key="6">
    <source>
        <dbReference type="Google" id="ProtNLM"/>
    </source>
</evidence>
<keyword evidence="3" id="KW-0732">Signal</keyword>
<evidence type="ECO:0000256" key="2">
    <source>
        <dbReference type="SAM" id="Phobius"/>
    </source>
</evidence>
<reference evidence="4 5" key="1">
    <citation type="journal article" date="2014" name="BMC Genomics">
        <title>Comparative genomics of the major fungal agents of human and animal Sporotrichosis: Sporothrix schenckii and Sporothrix brasiliensis.</title>
        <authorList>
            <person name="Teixeira M.M."/>
            <person name="de Almeida L.G."/>
            <person name="Kubitschek-Barreira P."/>
            <person name="Alves F.L."/>
            <person name="Kioshima E.S."/>
            <person name="Abadio A.K."/>
            <person name="Fernandes L."/>
            <person name="Derengowski L.S."/>
            <person name="Ferreira K.S."/>
            <person name="Souza R.C."/>
            <person name="Ruiz J.C."/>
            <person name="de Andrade N.C."/>
            <person name="Paes H.C."/>
            <person name="Nicola A.M."/>
            <person name="Albuquerque P."/>
            <person name="Gerber A.L."/>
            <person name="Martins V.P."/>
            <person name="Peconick L.D."/>
            <person name="Neto A.V."/>
            <person name="Chaucanez C.B."/>
            <person name="Silva P.A."/>
            <person name="Cunha O.L."/>
            <person name="de Oliveira F.F."/>
            <person name="dos Santos T.C."/>
            <person name="Barros A.L."/>
            <person name="Soares M.A."/>
            <person name="de Oliveira L.M."/>
            <person name="Marini M.M."/>
            <person name="Villalobos-Duno H."/>
            <person name="Cunha M.M."/>
            <person name="de Hoog S."/>
            <person name="da Silveira J.F."/>
            <person name="Henrissat B."/>
            <person name="Nino-Vega G.A."/>
            <person name="Cisalpino P.S."/>
            <person name="Mora-Montes H.M."/>
            <person name="Almeida S.R."/>
            <person name="Stajich J.E."/>
            <person name="Lopes-Bezerra L.M."/>
            <person name="Vasconcelos A.T."/>
            <person name="Felipe M.S."/>
        </authorList>
    </citation>
    <scope>NUCLEOTIDE SEQUENCE [LARGE SCALE GENOMIC DNA]</scope>
    <source>
        <strain evidence="4 5">5110</strain>
    </source>
</reference>
<feature type="compositionally biased region" description="Low complexity" evidence="1">
    <location>
        <begin position="153"/>
        <end position="175"/>
    </location>
</feature>
<feature type="region of interest" description="Disordered" evidence="1">
    <location>
        <begin position="153"/>
        <end position="192"/>
    </location>
</feature>
<feature type="compositionally biased region" description="Gly residues" evidence="1">
    <location>
        <begin position="176"/>
        <end position="192"/>
    </location>
</feature>
<feature type="transmembrane region" description="Helical" evidence="2">
    <location>
        <begin position="200"/>
        <end position="220"/>
    </location>
</feature>
<proteinExistence type="predicted"/>
<name>A0A0C2FHJ4_9PEZI</name>
<dbReference type="GeneID" id="63674022"/>
<feature type="signal peptide" evidence="3">
    <location>
        <begin position="1"/>
        <end position="35"/>
    </location>
</feature>
<keyword evidence="2" id="KW-1133">Transmembrane helix</keyword>
<dbReference type="HOGENOM" id="CLU_066667_1_0_1"/>
<evidence type="ECO:0000313" key="5">
    <source>
        <dbReference type="Proteomes" id="UP000031575"/>
    </source>
</evidence>
<organism evidence="4 5">
    <name type="scientific">Sporothrix brasiliensis 5110</name>
    <dbReference type="NCBI Taxonomy" id="1398154"/>
    <lineage>
        <taxon>Eukaryota</taxon>
        <taxon>Fungi</taxon>
        <taxon>Dikarya</taxon>
        <taxon>Ascomycota</taxon>
        <taxon>Pezizomycotina</taxon>
        <taxon>Sordariomycetes</taxon>
        <taxon>Sordariomycetidae</taxon>
        <taxon>Ophiostomatales</taxon>
        <taxon>Ophiostomataceae</taxon>
        <taxon>Sporothrix</taxon>
    </lineage>
</organism>
<evidence type="ECO:0000313" key="4">
    <source>
        <dbReference type="EMBL" id="KIH90553.1"/>
    </source>
</evidence>
<accession>A0A0C2FHJ4</accession>
<dbReference type="EMBL" id="AWTV01000008">
    <property type="protein sequence ID" value="KIH90553.1"/>
    <property type="molecule type" value="Genomic_DNA"/>
</dbReference>
<dbReference type="RefSeq" id="XP_040618563.1">
    <property type="nucleotide sequence ID" value="XM_040759101.1"/>
</dbReference>
<comment type="caution">
    <text evidence="4">The sequence shown here is derived from an EMBL/GenBank/DDBJ whole genome shotgun (WGS) entry which is preliminary data.</text>
</comment>
<keyword evidence="2" id="KW-0812">Transmembrane</keyword>
<feature type="region of interest" description="Disordered" evidence="1">
    <location>
        <begin position="231"/>
        <end position="272"/>
    </location>
</feature>
<dbReference type="VEuPathDB" id="FungiDB:SPBR_00782"/>
<dbReference type="Proteomes" id="UP000031575">
    <property type="component" value="Unassembled WGS sequence"/>
</dbReference>
<feature type="compositionally biased region" description="Gly residues" evidence="1">
    <location>
        <begin position="237"/>
        <end position="261"/>
    </location>
</feature>
<keyword evidence="5" id="KW-1185">Reference proteome</keyword>
<keyword evidence="2" id="KW-0472">Membrane</keyword>
<dbReference type="OrthoDB" id="5311469at2759"/>
<gene>
    <name evidence="4" type="ORF">SPBR_00782</name>
</gene>
<evidence type="ECO:0000256" key="3">
    <source>
        <dbReference type="SAM" id="SignalP"/>
    </source>
</evidence>